<dbReference type="SMART" id="SM00558">
    <property type="entry name" value="JmjC"/>
    <property type="match status" value="1"/>
</dbReference>
<evidence type="ECO:0000259" key="5">
    <source>
        <dbReference type="PROSITE" id="PS51184"/>
    </source>
</evidence>
<evidence type="ECO:0000313" key="7">
    <source>
        <dbReference type="Proteomes" id="UP000275846"/>
    </source>
</evidence>
<name>A0A3P7D648_SCHSO</name>
<dbReference type="Pfam" id="PF21322">
    <property type="entry name" value="KDM6_C-hel"/>
    <property type="match status" value="1"/>
</dbReference>
<dbReference type="PROSITE" id="PS51184">
    <property type="entry name" value="JMJC"/>
    <property type="match status" value="1"/>
</dbReference>
<dbReference type="GO" id="GO:0044666">
    <property type="term" value="C:MLL3/4 complex"/>
    <property type="evidence" value="ECO:0007669"/>
    <property type="project" value="TreeGrafter"/>
</dbReference>
<dbReference type="InterPro" id="IPR051630">
    <property type="entry name" value="Corepressor-Demethylase"/>
</dbReference>
<evidence type="ECO:0000256" key="2">
    <source>
        <dbReference type="ARBA" id="ARBA00023242"/>
    </source>
</evidence>
<dbReference type="PANTHER" id="PTHR14017:SF1">
    <property type="entry name" value="LD02225P"/>
    <property type="match status" value="1"/>
</dbReference>
<dbReference type="Proteomes" id="UP000275846">
    <property type="component" value="Unassembled WGS sequence"/>
</dbReference>
<gene>
    <name evidence="6" type="ORF">SSLN_LOCUS18645</name>
</gene>
<proteinExistence type="inferred from homology"/>
<dbReference type="Gene3D" id="2.60.120.650">
    <property type="entry name" value="Cupin"/>
    <property type="match status" value="1"/>
</dbReference>
<feature type="region of interest" description="Disordered" evidence="4">
    <location>
        <begin position="1"/>
        <end position="20"/>
    </location>
</feature>
<comment type="subcellular location">
    <subcellularLocation>
        <location evidence="1">Nucleus</location>
    </subcellularLocation>
</comment>
<dbReference type="OrthoDB" id="418911at2759"/>
<accession>A0A3P7D648</accession>
<dbReference type="Gene3D" id="1.20.58.1370">
    <property type="match status" value="1"/>
</dbReference>
<dbReference type="Pfam" id="PF02373">
    <property type="entry name" value="JmjC"/>
    <property type="match status" value="1"/>
</dbReference>
<evidence type="ECO:0000313" key="6">
    <source>
        <dbReference type="EMBL" id="VDM05031.1"/>
    </source>
</evidence>
<dbReference type="InterPro" id="IPR003347">
    <property type="entry name" value="JmjC_dom"/>
</dbReference>
<keyword evidence="7" id="KW-1185">Reference proteome</keyword>
<dbReference type="SUPFAM" id="SSF51197">
    <property type="entry name" value="Clavaminate synthase-like"/>
    <property type="match status" value="1"/>
</dbReference>
<dbReference type="GO" id="GO:0031490">
    <property type="term" value="F:chromatin DNA binding"/>
    <property type="evidence" value="ECO:0007669"/>
    <property type="project" value="TreeGrafter"/>
</dbReference>
<dbReference type="GO" id="GO:0010468">
    <property type="term" value="P:regulation of gene expression"/>
    <property type="evidence" value="ECO:0007669"/>
    <property type="project" value="TreeGrafter"/>
</dbReference>
<sequence length="216" mass="24891">MHSPDFHENQAKFSVPGSRTPGHQENNCFCSVNINIGPGDCEWFAVPEQYWGAVYRLVELHGVDYFTGAWWPDLEELRRERIPLYRFIQRPGDLVWINSGSVHWVQAIGWCNNIAYNVGPLTARQYQLALERYEFNRLCGIKSIVPLMHLSWQIAKNMKVADRNFFELVRSVAVVPTSTQLLHKPSGYWGEVGVNIVPTQQVNSHTSRRCAHHPYL</sequence>
<dbReference type="EMBL" id="UYSU01044905">
    <property type="protein sequence ID" value="VDM05031.1"/>
    <property type="molecule type" value="Genomic_DNA"/>
</dbReference>
<protein>
    <recommendedName>
        <fullName evidence="5">JmjC domain-containing protein</fullName>
    </recommendedName>
</protein>
<dbReference type="AlphaFoldDB" id="A0A3P7D648"/>
<evidence type="ECO:0000256" key="1">
    <source>
        <dbReference type="ARBA" id="ARBA00004123"/>
    </source>
</evidence>
<dbReference type="GO" id="GO:0000978">
    <property type="term" value="F:RNA polymerase II cis-regulatory region sequence-specific DNA binding"/>
    <property type="evidence" value="ECO:0007669"/>
    <property type="project" value="TreeGrafter"/>
</dbReference>
<dbReference type="PANTHER" id="PTHR14017">
    <property type="entry name" value="LYSINE-SPECIFIC DEMETHYLASE"/>
    <property type="match status" value="1"/>
</dbReference>
<keyword evidence="2" id="KW-0539">Nucleus</keyword>
<evidence type="ECO:0000256" key="4">
    <source>
        <dbReference type="SAM" id="MobiDB-lite"/>
    </source>
</evidence>
<dbReference type="STRING" id="70667.A0A3P7D648"/>
<feature type="domain" description="JmjC" evidence="5">
    <location>
        <begin position="1"/>
        <end position="135"/>
    </location>
</feature>
<reference evidence="6 7" key="1">
    <citation type="submission" date="2018-11" db="EMBL/GenBank/DDBJ databases">
        <authorList>
            <consortium name="Pathogen Informatics"/>
        </authorList>
    </citation>
    <scope>NUCLEOTIDE SEQUENCE [LARGE SCALE GENOMIC DNA]</scope>
    <source>
        <strain evidence="6 7">NST_G2</strain>
    </source>
</reference>
<comment type="similarity">
    <text evidence="3">Belongs to the UTX family.</text>
</comment>
<evidence type="ECO:0000256" key="3">
    <source>
        <dbReference type="ARBA" id="ARBA00034483"/>
    </source>
</evidence>
<dbReference type="InterPro" id="IPR048562">
    <property type="entry name" value="KDM6A_B-like_C-hel"/>
</dbReference>
<feature type="compositionally biased region" description="Basic and acidic residues" evidence="4">
    <location>
        <begin position="1"/>
        <end position="10"/>
    </location>
</feature>
<organism evidence="6 7">
    <name type="scientific">Schistocephalus solidus</name>
    <name type="common">Tapeworm</name>
    <dbReference type="NCBI Taxonomy" id="70667"/>
    <lineage>
        <taxon>Eukaryota</taxon>
        <taxon>Metazoa</taxon>
        <taxon>Spiralia</taxon>
        <taxon>Lophotrochozoa</taxon>
        <taxon>Platyhelminthes</taxon>
        <taxon>Cestoda</taxon>
        <taxon>Eucestoda</taxon>
        <taxon>Diphyllobothriidea</taxon>
        <taxon>Diphyllobothriidae</taxon>
        <taxon>Schistocephalus</taxon>
    </lineage>
</organism>